<name>A0A318H2R7_9BURK</name>
<comment type="caution">
    <text evidence="5">The sequence shown here is derived from an EMBL/GenBank/DDBJ whole genome shotgun (WGS) entry which is preliminary data.</text>
</comment>
<dbReference type="PANTHER" id="PTHR33164:SF64">
    <property type="entry name" value="TRANSCRIPTIONAL REGULATOR SLYA"/>
    <property type="match status" value="1"/>
</dbReference>
<evidence type="ECO:0000313" key="5">
    <source>
        <dbReference type="EMBL" id="PXW97629.1"/>
    </source>
</evidence>
<dbReference type="GO" id="GO:0006950">
    <property type="term" value="P:response to stress"/>
    <property type="evidence" value="ECO:0007669"/>
    <property type="project" value="TreeGrafter"/>
</dbReference>
<keyword evidence="1" id="KW-0805">Transcription regulation</keyword>
<keyword evidence="2 5" id="KW-0238">DNA-binding</keyword>
<dbReference type="PROSITE" id="PS50995">
    <property type="entry name" value="HTH_MARR_2"/>
    <property type="match status" value="1"/>
</dbReference>
<gene>
    <name evidence="5" type="ORF">C7444_104232</name>
</gene>
<evidence type="ECO:0000259" key="4">
    <source>
        <dbReference type="PROSITE" id="PS50995"/>
    </source>
</evidence>
<reference evidence="5 6" key="1">
    <citation type="submission" date="2018-05" db="EMBL/GenBank/DDBJ databases">
        <title>Genomic Encyclopedia of Type Strains, Phase IV (KMG-IV): sequencing the most valuable type-strain genomes for metagenomic binning, comparative biology and taxonomic classification.</title>
        <authorList>
            <person name="Goeker M."/>
        </authorList>
    </citation>
    <scope>NUCLEOTIDE SEQUENCE [LARGE SCALE GENOMIC DNA]</scope>
    <source>
        <strain evidence="5 6">DSM 566</strain>
    </source>
</reference>
<dbReference type="InterPro" id="IPR036388">
    <property type="entry name" value="WH-like_DNA-bd_sf"/>
</dbReference>
<dbReference type="Proteomes" id="UP000247811">
    <property type="component" value="Unassembled WGS sequence"/>
</dbReference>
<organism evidence="5 6">
    <name type="scientific">Sphaerotilus hippei</name>
    <dbReference type="NCBI Taxonomy" id="744406"/>
    <lineage>
        <taxon>Bacteria</taxon>
        <taxon>Pseudomonadati</taxon>
        <taxon>Pseudomonadota</taxon>
        <taxon>Betaproteobacteria</taxon>
        <taxon>Burkholderiales</taxon>
        <taxon>Sphaerotilaceae</taxon>
        <taxon>Sphaerotilus</taxon>
    </lineage>
</organism>
<dbReference type="PRINTS" id="PR00598">
    <property type="entry name" value="HTHMARR"/>
</dbReference>
<evidence type="ECO:0000256" key="3">
    <source>
        <dbReference type="ARBA" id="ARBA00023163"/>
    </source>
</evidence>
<dbReference type="GO" id="GO:0003700">
    <property type="term" value="F:DNA-binding transcription factor activity"/>
    <property type="evidence" value="ECO:0007669"/>
    <property type="project" value="InterPro"/>
</dbReference>
<sequence>MRHTIDNVNKKGGCGSDDDPDAVLDLVHTLMHQVRAQQYQALQGGDAPLTHMEAKVLGFFGRHPGGTQSDLALHSGRDKAQLARLVKGLRERGLLDGEADPADKRNLRLRVSEAGQALLQALNAASHEVSQRAMAGFSAAELAQLQALLRRVRANLDGAA</sequence>
<evidence type="ECO:0000256" key="1">
    <source>
        <dbReference type="ARBA" id="ARBA00023015"/>
    </source>
</evidence>
<dbReference type="EMBL" id="QJJS01000004">
    <property type="protein sequence ID" value="PXW97629.1"/>
    <property type="molecule type" value="Genomic_DNA"/>
</dbReference>
<feature type="domain" description="HTH marR-type" evidence="4">
    <location>
        <begin position="23"/>
        <end position="154"/>
    </location>
</feature>
<dbReference type="Gene3D" id="1.10.10.10">
    <property type="entry name" value="Winged helix-like DNA-binding domain superfamily/Winged helix DNA-binding domain"/>
    <property type="match status" value="1"/>
</dbReference>
<evidence type="ECO:0000313" key="6">
    <source>
        <dbReference type="Proteomes" id="UP000247811"/>
    </source>
</evidence>
<accession>A0A318H2R7</accession>
<keyword evidence="3" id="KW-0804">Transcription</keyword>
<dbReference type="AlphaFoldDB" id="A0A318H2R7"/>
<dbReference type="Pfam" id="PF12802">
    <property type="entry name" value="MarR_2"/>
    <property type="match status" value="1"/>
</dbReference>
<dbReference type="RefSeq" id="WP_110400010.1">
    <property type="nucleotide sequence ID" value="NZ_QJJS01000004.1"/>
</dbReference>
<dbReference type="GO" id="GO:0003677">
    <property type="term" value="F:DNA binding"/>
    <property type="evidence" value="ECO:0007669"/>
    <property type="project" value="UniProtKB-KW"/>
</dbReference>
<dbReference type="OrthoDB" id="188700at2"/>
<dbReference type="InterPro" id="IPR000835">
    <property type="entry name" value="HTH_MarR-typ"/>
</dbReference>
<proteinExistence type="predicted"/>
<dbReference type="SUPFAM" id="SSF46785">
    <property type="entry name" value="Winged helix' DNA-binding domain"/>
    <property type="match status" value="1"/>
</dbReference>
<dbReference type="PANTHER" id="PTHR33164">
    <property type="entry name" value="TRANSCRIPTIONAL REGULATOR, MARR FAMILY"/>
    <property type="match status" value="1"/>
</dbReference>
<dbReference type="InterPro" id="IPR039422">
    <property type="entry name" value="MarR/SlyA-like"/>
</dbReference>
<dbReference type="InterPro" id="IPR036390">
    <property type="entry name" value="WH_DNA-bd_sf"/>
</dbReference>
<protein>
    <submittedName>
        <fullName evidence="5">DNA-binding MarR family transcriptional regulator</fullName>
    </submittedName>
</protein>
<keyword evidence="6" id="KW-1185">Reference proteome</keyword>
<dbReference type="SMART" id="SM00347">
    <property type="entry name" value="HTH_MARR"/>
    <property type="match status" value="1"/>
</dbReference>
<evidence type="ECO:0000256" key="2">
    <source>
        <dbReference type="ARBA" id="ARBA00023125"/>
    </source>
</evidence>